<name>A0A5J4X5E3_9EUKA</name>
<evidence type="ECO:0000256" key="5">
    <source>
        <dbReference type="ARBA" id="ARBA00022989"/>
    </source>
</evidence>
<keyword evidence="3 8" id="KW-0812">Transmembrane</keyword>
<evidence type="ECO:0000313" key="9">
    <source>
        <dbReference type="EMBL" id="KAA6402036.1"/>
    </source>
</evidence>
<evidence type="ECO:0000256" key="7">
    <source>
        <dbReference type="SAM" id="MobiDB-lite"/>
    </source>
</evidence>
<dbReference type="Pfam" id="PF05620">
    <property type="entry name" value="TMEM208_SND2"/>
    <property type="match status" value="1"/>
</dbReference>
<organism evidence="10 11">
    <name type="scientific">Streblomastix strix</name>
    <dbReference type="NCBI Taxonomy" id="222440"/>
    <lineage>
        <taxon>Eukaryota</taxon>
        <taxon>Metamonada</taxon>
        <taxon>Preaxostyla</taxon>
        <taxon>Oxymonadida</taxon>
        <taxon>Streblomastigidae</taxon>
        <taxon>Streblomastix</taxon>
    </lineage>
</organism>
<dbReference type="Proteomes" id="UP000324800">
    <property type="component" value="Unassembled WGS sequence"/>
</dbReference>
<evidence type="ECO:0000256" key="4">
    <source>
        <dbReference type="ARBA" id="ARBA00022824"/>
    </source>
</evidence>
<keyword evidence="4" id="KW-0256">Endoplasmic reticulum</keyword>
<gene>
    <name evidence="9" type="ORF">EZS28_002431</name>
    <name evidence="10" type="ORF">EZS28_002437</name>
</gene>
<dbReference type="GO" id="GO:0006624">
    <property type="term" value="P:vacuolar protein processing"/>
    <property type="evidence" value="ECO:0007669"/>
    <property type="project" value="TreeGrafter"/>
</dbReference>
<dbReference type="InterPro" id="IPR008506">
    <property type="entry name" value="SND2/TMEM208"/>
</dbReference>
<dbReference type="PANTHER" id="PTHR13505">
    <property type="entry name" value="TRANSMEMBRANE PROTEIN 208"/>
    <property type="match status" value="1"/>
</dbReference>
<comment type="subcellular location">
    <subcellularLocation>
        <location evidence="1">Endoplasmic reticulum membrane</location>
        <topology evidence="1">Multi-pass membrane protein</topology>
    </subcellularLocation>
</comment>
<dbReference type="GO" id="GO:0005789">
    <property type="term" value="C:endoplasmic reticulum membrane"/>
    <property type="evidence" value="ECO:0007669"/>
    <property type="project" value="UniProtKB-SubCell"/>
</dbReference>
<dbReference type="EMBL" id="SNRW01000294">
    <property type="protein sequence ID" value="KAA6402042.1"/>
    <property type="molecule type" value="Genomic_DNA"/>
</dbReference>
<comment type="caution">
    <text evidence="10">The sequence shown here is derived from an EMBL/GenBank/DDBJ whole genome shotgun (WGS) entry which is preliminary data.</text>
</comment>
<feature type="transmembrane region" description="Helical" evidence="8">
    <location>
        <begin position="81"/>
        <end position="99"/>
    </location>
</feature>
<reference evidence="10 11" key="1">
    <citation type="submission" date="2019-03" db="EMBL/GenBank/DDBJ databases">
        <title>Single cell metagenomics reveals metabolic interactions within the superorganism composed of flagellate Streblomastix strix and complex community of Bacteroidetes bacteria on its surface.</title>
        <authorList>
            <person name="Treitli S.C."/>
            <person name="Kolisko M."/>
            <person name="Husnik F."/>
            <person name="Keeling P."/>
            <person name="Hampl V."/>
        </authorList>
    </citation>
    <scope>NUCLEOTIDE SEQUENCE [LARGE SCALE GENOMIC DNA]</scope>
    <source>
        <strain evidence="10">ST1C</strain>
    </source>
</reference>
<evidence type="ECO:0000256" key="6">
    <source>
        <dbReference type="ARBA" id="ARBA00023136"/>
    </source>
</evidence>
<keyword evidence="5 8" id="KW-1133">Transmembrane helix</keyword>
<evidence type="ECO:0000256" key="8">
    <source>
        <dbReference type="SAM" id="Phobius"/>
    </source>
</evidence>
<protein>
    <submittedName>
        <fullName evidence="10">Uncharacterized protein</fullName>
    </submittedName>
</protein>
<dbReference type="OrthoDB" id="276296at2759"/>
<feature type="transmembrane region" description="Helical" evidence="8">
    <location>
        <begin position="26"/>
        <end position="44"/>
    </location>
</feature>
<feature type="region of interest" description="Disordered" evidence="7">
    <location>
        <begin position="109"/>
        <end position="148"/>
    </location>
</feature>
<dbReference type="AlphaFoldDB" id="A0A5J4X5E3"/>
<evidence type="ECO:0000313" key="10">
    <source>
        <dbReference type="EMBL" id="KAA6402042.1"/>
    </source>
</evidence>
<proteinExistence type="inferred from homology"/>
<feature type="compositionally biased region" description="Basic and acidic residues" evidence="7">
    <location>
        <begin position="109"/>
        <end position="131"/>
    </location>
</feature>
<dbReference type="GO" id="GO:0005773">
    <property type="term" value="C:vacuole"/>
    <property type="evidence" value="ECO:0007669"/>
    <property type="project" value="GOC"/>
</dbReference>
<evidence type="ECO:0000256" key="3">
    <source>
        <dbReference type="ARBA" id="ARBA00022692"/>
    </source>
</evidence>
<dbReference type="EMBL" id="SNRW01000294">
    <property type="protein sequence ID" value="KAA6402036.1"/>
    <property type="molecule type" value="Genomic_DNA"/>
</dbReference>
<comment type="similarity">
    <text evidence="2">Belongs to the TMEM208 family.</text>
</comment>
<dbReference type="PANTHER" id="PTHR13505:SF7">
    <property type="entry name" value="TRANSMEMBRANE PROTEIN 208"/>
    <property type="match status" value="1"/>
</dbReference>
<feature type="compositionally biased region" description="Basic residues" evidence="7">
    <location>
        <begin position="132"/>
        <end position="148"/>
    </location>
</feature>
<evidence type="ECO:0000256" key="2">
    <source>
        <dbReference type="ARBA" id="ARBA00009950"/>
    </source>
</evidence>
<sequence>MQGIAVIFRIILMLLLHRKFKFWSDWLWVIITGAATGYIAKMFAGMKARDDDITSMGGISGYIYDFFFIALFSQATAWITPYFWLTYMVIPGYGLFLLAKKLLQQSNEQERELTDDEQRIQSDLKRKEDRRQQRREKRQNKGIKIRQK</sequence>
<keyword evidence="6 8" id="KW-0472">Membrane</keyword>
<feature type="transmembrane region" description="Helical" evidence="8">
    <location>
        <begin position="56"/>
        <end position="75"/>
    </location>
</feature>
<evidence type="ECO:0000256" key="1">
    <source>
        <dbReference type="ARBA" id="ARBA00004477"/>
    </source>
</evidence>
<evidence type="ECO:0000313" key="11">
    <source>
        <dbReference type="Proteomes" id="UP000324800"/>
    </source>
</evidence>
<accession>A0A5J4X5E3</accession>